<dbReference type="GO" id="GO:0016787">
    <property type="term" value="F:hydrolase activity"/>
    <property type="evidence" value="ECO:0007669"/>
    <property type="project" value="UniProtKB-KW"/>
</dbReference>
<reference evidence="2 3" key="1">
    <citation type="submission" date="2016-03" db="EMBL/GenBank/DDBJ databases">
        <title>Draft genome sequence of Paenibacillus antarcticus CECT 5836.</title>
        <authorList>
            <person name="Shin S.-K."/>
            <person name="Yi H."/>
        </authorList>
    </citation>
    <scope>NUCLEOTIDE SEQUENCE [LARGE SCALE GENOMIC DNA]</scope>
    <source>
        <strain evidence="2 3">CECT 5836</strain>
    </source>
</reference>
<dbReference type="OrthoDB" id="9759601at2"/>
<feature type="domain" description="HD-GYP" evidence="1">
    <location>
        <begin position="121"/>
        <end position="317"/>
    </location>
</feature>
<dbReference type="EMBL" id="LVJI01000007">
    <property type="protein sequence ID" value="OAB47509.1"/>
    <property type="molecule type" value="Genomic_DNA"/>
</dbReference>
<dbReference type="RefSeq" id="WP_068648055.1">
    <property type="nucleotide sequence ID" value="NZ_CP043611.1"/>
</dbReference>
<evidence type="ECO:0000313" key="3">
    <source>
        <dbReference type="Proteomes" id="UP000077355"/>
    </source>
</evidence>
<evidence type="ECO:0000259" key="1">
    <source>
        <dbReference type="PROSITE" id="PS51832"/>
    </source>
</evidence>
<dbReference type="SUPFAM" id="SSF109604">
    <property type="entry name" value="HD-domain/PDEase-like"/>
    <property type="match status" value="1"/>
</dbReference>
<name>A0A168Q8V0_9BACL</name>
<dbReference type="Proteomes" id="UP000077355">
    <property type="component" value="Unassembled WGS sequence"/>
</dbReference>
<comment type="caution">
    <text evidence="2">The sequence shown here is derived from an EMBL/GenBank/DDBJ whole genome shotgun (WGS) entry which is preliminary data.</text>
</comment>
<dbReference type="PANTHER" id="PTHR43155">
    <property type="entry name" value="CYCLIC DI-GMP PHOSPHODIESTERASE PA4108-RELATED"/>
    <property type="match status" value="1"/>
</dbReference>
<proteinExistence type="predicted"/>
<evidence type="ECO:0000313" key="2">
    <source>
        <dbReference type="EMBL" id="OAB47509.1"/>
    </source>
</evidence>
<keyword evidence="3" id="KW-1185">Reference proteome</keyword>
<dbReference type="PROSITE" id="PS51832">
    <property type="entry name" value="HD_GYP"/>
    <property type="match status" value="1"/>
</dbReference>
<dbReference type="PANTHER" id="PTHR43155:SF2">
    <property type="entry name" value="CYCLIC DI-GMP PHOSPHODIESTERASE PA4108"/>
    <property type="match status" value="1"/>
</dbReference>
<organism evidence="2 3">
    <name type="scientific">Paenibacillus antarcticus</name>
    <dbReference type="NCBI Taxonomy" id="253703"/>
    <lineage>
        <taxon>Bacteria</taxon>
        <taxon>Bacillati</taxon>
        <taxon>Bacillota</taxon>
        <taxon>Bacilli</taxon>
        <taxon>Bacillales</taxon>
        <taxon>Paenibacillaceae</taxon>
        <taxon>Paenibacillus</taxon>
    </lineage>
</organism>
<accession>A0A168Q8V0</accession>
<dbReference type="CDD" id="cd00077">
    <property type="entry name" value="HDc"/>
    <property type="match status" value="1"/>
</dbReference>
<keyword evidence="2" id="KW-0378">Hydrolase</keyword>
<dbReference type="Pfam" id="PF13487">
    <property type="entry name" value="HD_5"/>
    <property type="match status" value="1"/>
</dbReference>
<protein>
    <submittedName>
        <fullName evidence="2">HD family phosphohydrolase</fullName>
    </submittedName>
</protein>
<dbReference type="InterPro" id="IPR037522">
    <property type="entry name" value="HD_GYP_dom"/>
</dbReference>
<gene>
    <name evidence="2" type="ORF">PBAT_07420</name>
</gene>
<sequence>MASVPIMDLKPGVKLVKSVYTPLGSLLFHKEKVLLPRDLEILQAFLVENVEVGHVGEKITQSKDKNSSNEPLAQDQPPFNRTSFFVEEYDKLFNLIKSAYPSILAVGIPIYEIRNQLESLIQYIKDYSVISFLPRLLNDHDYMYHNAILCSLSSYKLAEWSGLPKKDWMQVAFAGLFHDIGNVRVDPSILLKPERLTMDEIKEMREHTKMGHQLLKSVAGINEGVRLAALQHHEKVDGTGYPLGIDSNKIHMYSKIVGVVDIFHAMTLNKAYRKGQSPYLVLEQILSESFGKLDPRLVQTFIKKVTEFNNGVMVRLSNDKIGEIVFSNHNEPTRPMVSVANDIVNLGQQRNLYIVEIIKKDN</sequence>
<dbReference type="Gene3D" id="1.10.3210.10">
    <property type="entry name" value="Hypothetical protein af1432"/>
    <property type="match status" value="1"/>
</dbReference>
<dbReference type="InterPro" id="IPR003607">
    <property type="entry name" value="HD/PDEase_dom"/>
</dbReference>
<dbReference type="AlphaFoldDB" id="A0A168Q8V0"/>